<dbReference type="OrthoDB" id="529575at2"/>
<accession>A0A0H3CJB6</accession>
<dbReference type="PATRIC" id="fig|716541.4.peg.1342"/>
<reference evidence="2 3" key="1">
    <citation type="journal article" date="2010" name="J. Bacteriol.">
        <title>Complete genome sequence of Enterobacter cloacae subsp. cloacae type strain ATCC 13047.</title>
        <authorList>
            <person name="Ren Y."/>
            <person name="Ren Y."/>
            <person name="Zhou Z."/>
            <person name="Guo X."/>
            <person name="Li Y."/>
            <person name="Feng L."/>
            <person name="Wang L."/>
        </authorList>
    </citation>
    <scope>NUCLEOTIDE SEQUENCE [LARGE SCALE GENOMIC DNA]</scope>
    <source>
        <strain evidence="3">ATCC 13047 / DSM 30054 / NBRC 13535 / NCTC 10005 / WDCM 00083 / NCDC 279-56</strain>
    </source>
</reference>
<evidence type="ECO:0000259" key="1">
    <source>
        <dbReference type="Pfam" id="PF13391"/>
    </source>
</evidence>
<dbReference type="Proteomes" id="UP000002363">
    <property type="component" value="Chromosome"/>
</dbReference>
<sequence length="460" mass="53174">MKNSILADALLNAAKNSEPESAITKLVTSSVGEQQKQTKRKLHAQEMSLTELIRIKNEYSEKINDPVTSNEKKKEVSEIIKSINYEIRNRTKDTPAQTLKEPCSIFKQERRVARENYRKSIQVRSFKKTIPPNQFTISHENRSFLPLNEKTLERERLRKELIAKEAQAELERMALISRVTHTKIIQEERTDTRKRSPAKVITKLDTNSTTKIEVPEFYFNSELYSQLIRIIPVTQAYKIAKSRELSSKYYDSKVESGKYTYFNTLAYLISLRGKTEADAREIAKEQGRSERVLYDFITVGYKISLGKKDSGAVRKKNEKSNSYPELVDLKLISSNVQRTLQLRRISDQQSFRRRVETNFKGRCAVTGQSIQSLLQACHLENYCSSHNMDTSNGILLTSDCHRMFDNGQLGINPDTLTVHFNVECIYAHMFEGKRIEAHTVKLDENKLRSKWKLFLKIRSG</sequence>
<dbReference type="EnsemblBacteria" id="ADF60648">
    <property type="protein sequence ID" value="ADF60648"/>
    <property type="gene ID" value="ECL_01087"/>
</dbReference>
<dbReference type="Pfam" id="PF13391">
    <property type="entry name" value="HNH_2"/>
    <property type="match status" value="1"/>
</dbReference>
<dbReference type="RefSeq" id="WP_013095758.1">
    <property type="nucleotide sequence ID" value="NC_014121.1"/>
</dbReference>
<gene>
    <name evidence="2" type="ordered locus">ECL_01087</name>
</gene>
<dbReference type="KEGG" id="enc:ECL_01087"/>
<keyword evidence="3" id="KW-1185">Reference proteome</keyword>
<dbReference type="InterPro" id="IPR003615">
    <property type="entry name" value="HNH_nuc"/>
</dbReference>
<evidence type="ECO:0000313" key="2">
    <source>
        <dbReference type="EMBL" id="ADF60648.1"/>
    </source>
</evidence>
<protein>
    <recommendedName>
        <fullName evidence="1">HNH nuclease domain-containing protein</fullName>
    </recommendedName>
</protein>
<evidence type="ECO:0000313" key="3">
    <source>
        <dbReference type="Proteomes" id="UP000002363"/>
    </source>
</evidence>
<organism evidence="2 3">
    <name type="scientific">Enterobacter cloacae subsp. cloacae (strain ATCC 13047 / DSM 30054 / NBRC 13535 / NCTC 10005 / WDCM 00083 / NCDC 279-56)</name>
    <dbReference type="NCBI Taxonomy" id="716541"/>
    <lineage>
        <taxon>Bacteria</taxon>
        <taxon>Pseudomonadati</taxon>
        <taxon>Pseudomonadota</taxon>
        <taxon>Gammaproteobacteria</taxon>
        <taxon>Enterobacterales</taxon>
        <taxon>Enterobacteriaceae</taxon>
        <taxon>Enterobacter</taxon>
        <taxon>Enterobacter cloacae complex</taxon>
    </lineage>
</organism>
<name>A0A0H3CJB6_ENTCC</name>
<feature type="domain" description="HNH nuclease" evidence="1">
    <location>
        <begin position="363"/>
        <end position="412"/>
    </location>
</feature>
<dbReference type="eggNOG" id="COG3440">
    <property type="taxonomic scope" value="Bacteria"/>
</dbReference>
<proteinExistence type="predicted"/>
<dbReference type="EMBL" id="CP001918">
    <property type="protein sequence ID" value="ADF60648.1"/>
    <property type="molecule type" value="Genomic_DNA"/>
</dbReference>
<dbReference type="AlphaFoldDB" id="A0A0H3CJB6"/>
<dbReference type="HOGENOM" id="CLU_594143_0_0_6"/>